<accession>A0A844GY74</accession>
<proteinExistence type="predicted"/>
<evidence type="ECO:0000313" key="2">
    <source>
        <dbReference type="Proteomes" id="UP000437131"/>
    </source>
</evidence>
<dbReference type="Pfam" id="PF20547">
    <property type="entry name" value="DUF6761"/>
    <property type="match status" value="1"/>
</dbReference>
<comment type="caution">
    <text evidence="1">The sequence shown here is derived from an EMBL/GenBank/DDBJ whole genome shotgun (WGS) entry which is preliminary data.</text>
</comment>
<protein>
    <submittedName>
        <fullName evidence="1">Uncharacterized protein</fullName>
    </submittedName>
</protein>
<dbReference type="EMBL" id="WMIA01000010">
    <property type="protein sequence ID" value="MTF39115.1"/>
    <property type="molecule type" value="Genomic_DNA"/>
</dbReference>
<reference evidence="1 2" key="1">
    <citation type="submission" date="2019-11" db="EMBL/GenBank/DDBJ databases">
        <title>Isolation of a new High Light Tolerant Cyanobacteria.</title>
        <authorList>
            <person name="Dobson Z."/>
            <person name="Vaughn N."/>
            <person name="Vaughn M."/>
            <person name="Fromme P."/>
            <person name="Mazor Y."/>
        </authorList>
    </citation>
    <scope>NUCLEOTIDE SEQUENCE [LARGE SCALE GENOMIC DNA]</scope>
    <source>
        <strain evidence="1 2">0216</strain>
    </source>
</reference>
<name>A0A844GY74_9CHRO</name>
<organism evidence="1 2">
    <name type="scientific">Cyanobacterium aponinum 0216</name>
    <dbReference type="NCBI Taxonomy" id="2676140"/>
    <lineage>
        <taxon>Bacteria</taxon>
        <taxon>Bacillati</taxon>
        <taxon>Cyanobacteriota</taxon>
        <taxon>Cyanophyceae</taxon>
        <taxon>Oscillatoriophycideae</taxon>
        <taxon>Chroococcales</taxon>
        <taxon>Geminocystaceae</taxon>
        <taxon>Cyanobacterium</taxon>
    </lineage>
</organism>
<evidence type="ECO:0000313" key="1">
    <source>
        <dbReference type="EMBL" id="MTF39115.1"/>
    </source>
</evidence>
<gene>
    <name evidence="1" type="ORF">GGC33_09260</name>
</gene>
<sequence length="84" mass="10270">MLTDPFAIRYYQKLTDGMVDLWHRGSRYEELRIYMEGYLACLRQTNVIEGYLIHRLEEEAYRFLRDPSNFELMATQMQPETDYY</sequence>
<dbReference type="AlphaFoldDB" id="A0A844GY74"/>
<dbReference type="InterPro" id="IPR046649">
    <property type="entry name" value="DUF6761"/>
</dbReference>
<dbReference type="RefSeq" id="WP_015219099.1">
    <property type="nucleotide sequence ID" value="NZ_WMIA01000010.1"/>
</dbReference>
<dbReference type="Proteomes" id="UP000437131">
    <property type="component" value="Unassembled WGS sequence"/>
</dbReference>